<accession>A0A1D7UVF1</accession>
<dbReference type="EMBL" id="CP015217">
    <property type="protein sequence ID" value="AOP33513.1"/>
    <property type="molecule type" value="Genomic_DNA"/>
</dbReference>
<sequence>MAHCSIYASIAHASKKEDSHLQKNNPRKRFISLSFPIKECKTKKKILKKNLTLNRLKGGYDFPFAHV</sequence>
<dbReference type="Proteomes" id="UP000094197">
    <property type="component" value="Chromosome 1"/>
</dbReference>
<name>A0A1D7UVF1_9LEPT</name>
<dbReference type="KEGG" id="laj:A0128_06440"/>
<evidence type="ECO:0000313" key="2">
    <source>
        <dbReference type="Proteomes" id="UP000094197"/>
    </source>
</evidence>
<evidence type="ECO:0000313" key="1">
    <source>
        <dbReference type="EMBL" id="AOP33513.1"/>
    </source>
</evidence>
<keyword evidence="2" id="KW-1185">Reference proteome</keyword>
<proteinExistence type="predicted"/>
<gene>
    <name evidence="1" type="ORF">A0128_06440</name>
</gene>
<protein>
    <submittedName>
        <fullName evidence="1">Uncharacterized protein</fullName>
    </submittedName>
</protein>
<dbReference type="AlphaFoldDB" id="A0A1D7UVF1"/>
<organism evidence="1 2">
    <name type="scientific">Leptospira tipperaryensis</name>
    <dbReference type="NCBI Taxonomy" id="2564040"/>
    <lineage>
        <taxon>Bacteria</taxon>
        <taxon>Pseudomonadati</taxon>
        <taxon>Spirochaetota</taxon>
        <taxon>Spirochaetia</taxon>
        <taxon>Leptospirales</taxon>
        <taxon>Leptospiraceae</taxon>
        <taxon>Leptospira</taxon>
    </lineage>
</organism>
<reference evidence="1 2" key="1">
    <citation type="submission" date="2016-04" db="EMBL/GenBank/DDBJ databases">
        <title>Complete genome seqeunce of Leptospira alstonii serovar Room22.</title>
        <authorList>
            <person name="Nally J.E."/>
            <person name="Bayles D.O."/>
            <person name="Hurley D."/>
            <person name="Fanning S."/>
            <person name="McMahon B.J."/>
            <person name="Arent Z."/>
        </authorList>
    </citation>
    <scope>NUCLEOTIDE SEQUENCE [LARGE SCALE GENOMIC DNA]</scope>
    <source>
        <strain evidence="1 2">GWTS #1</strain>
    </source>
</reference>